<proteinExistence type="predicted"/>
<dbReference type="InterPro" id="IPR013783">
    <property type="entry name" value="Ig-like_fold"/>
</dbReference>
<organism evidence="2 3">
    <name type="scientific">Opisthorchis viverrini</name>
    <name type="common">Southeast Asian liver fluke</name>
    <dbReference type="NCBI Taxonomy" id="6198"/>
    <lineage>
        <taxon>Eukaryota</taxon>
        <taxon>Metazoa</taxon>
        <taxon>Spiralia</taxon>
        <taxon>Lophotrochozoa</taxon>
        <taxon>Platyhelminthes</taxon>
        <taxon>Trematoda</taxon>
        <taxon>Digenea</taxon>
        <taxon>Opisthorchiida</taxon>
        <taxon>Opisthorchiata</taxon>
        <taxon>Opisthorchiidae</taxon>
        <taxon>Opisthorchis</taxon>
    </lineage>
</organism>
<sequence>RITRSSSWKASSTDSTQAFRDLLHTPLPSQGLATSCLRHSELDMENSILFGKRLFGICNTCPNQRNFWGWTHSSMEVPVAQPNALSLKPSVRVPRHHTSYGSAVHLSPTSPTRVAATQWQSRSTSLSKNGWVYFTLPTVTAVTIKDIRYIRTLPQNSVLVTRPHTRLKRQLDSQTIPFAQSTGLIDSPESRTIAAAVCKAHCLKGCVDNLKQKAITDATVDEVVKVLSDVPTQLRSECIRLSPGFLYYEECEQACEADKPYNECIQMCETGDSPGGWSCLTGCRVLDAALKERSGECPPQGGPAIHRLPGLMEQTGEWLPPKGQAANRDLAADEPSGKWYPSVHSLMNDAVASSCTVDAECPNKKDKCCHSKCKRAVFREDILPSIPTVRILESKSPPSFVLSWDSLDSNTVRANLSNPTVYVLQVKTYFGPEFDSRLSNAWKTLVMSTLTGAQLSEPRIGWWYQFQVASVNRWGSLGFEIPSPPVQLTSQKPQAPSAPRDLRDGMLSLQADKEIRVQIHWSPPAVASIPVTEYRIYWGPDSPHTPEEPDFSEKPTQFVQTVPASETSYVLTNLAPNALYRVQVLAMSEWGTVQLRSRPSIIFVRTPSVDHLGVEQRPLDMQIFSTQDITVDTDEAGYPQPEGSRRLGGSFSARVHSAMDLSGGHTQCICDGKSKSGVLPEPSVISTATAVDSPHAAPPRFELHTDPAVFDGRQVRMRLQLSEHSSTRLGSDLVHLKWTAQVCIETHGAAEPRLTPLVTKTQPISTNKLVGIKPIEQLLLQPSTLALHLKPVSKNQTIIRYGEAELTNLQLNCRYILEVLKAPPSTSGGRKSSEPDTLLRACVCTPACSELVLSPWVPTLDCQRSETVNIPTPRNLKYHLVKSAPLAYNITWLPGRELGETRSKHGGTFIRAEQMVTEKPQSVNFDAEHNLMHYRVIWGPSRDKPISPNLWKLWPGLHPRLDPANSEAKVLRKGETSLLISPLSAGTQYIVKVQAINPTSVVSMAVDDEAFATRHLTDPGRVVMRSTHPGSQVSLPMVSKEAVLYFETPSLTNPEVSPPDIRTGPVKLDRLSGKATSAKAGRLPWWLLSWTFGSLILTISRCCVS</sequence>
<evidence type="ECO:0000313" key="2">
    <source>
        <dbReference type="EMBL" id="KER27414.1"/>
    </source>
</evidence>
<dbReference type="STRING" id="6198.A0A075AF67"/>
<keyword evidence="3" id="KW-1185">Reference proteome</keyword>
<dbReference type="Pfam" id="PF00041">
    <property type="entry name" value="fn3"/>
    <property type="match status" value="1"/>
</dbReference>
<gene>
    <name evidence="2" type="ORF">T265_13798</name>
</gene>
<evidence type="ECO:0000313" key="3">
    <source>
        <dbReference type="Proteomes" id="UP000054324"/>
    </source>
</evidence>
<reference evidence="2 3" key="1">
    <citation type="submission" date="2013-11" db="EMBL/GenBank/DDBJ databases">
        <title>Opisthorchis viverrini - life in the bile duct.</title>
        <authorList>
            <person name="Young N.D."/>
            <person name="Nagarajan N."/>
            <person name="Lin S.J."/>
            <person name="Korhonen P.K."/>
            <person name="Jex A.R."/>
            <person name="Hall R.S."/>
            <person name="Safavi-Hemami H."/>
            <person name="Kaewkong W."/>
            <person name="Bertrand D."/>
            <person name="Gao S."/>
            <person name="Seet Q."/>
            <person name="Wongkham S."/>
            <person name="Teh B.T."/>
            <person name="Wongkham C."/>
            <person name="Intapan P.M."/>
            <person name="Maleewong W."/>
            <person name="Yang X."/>
            <person name="Hu M."/>
            <person name="Wang Z."/>
            <person name="Hofmann A."/>
            <person name="Sternberg P.W."/>
            <person name="Tan P."/>
            <person name="Wang J."/>
            <person name="Gasser R.B."/>
        </authorList>
    </citation>
    <scope>NUCLEOTIDE SEQUENCE [LARGE SCALE GENOMIC DNA]</scope>
</reference>
<dbReference type="GeneID" id="20327965"/>
<dbReference type="Gene3D" id="2.60.40.10">
    <property type="entry name" value="Immunoglobulins"/>
    <property type="match status" value="1"/>
</dbReference>
<dbReference type="GO" id="GO:0030182">
    <property type="term" value="P:neuron differentiation"/>
    <property type="evidence" value="ECO:0007669"/>
    <property type="project" value="TreeGrafter"/>
</dbReference>
<dbReference type="InterPro" id="IPR036116">
    <property type="entry name" value="FN3_sf"/>
</dbReference>
<dbReference type="RefSeq" id="XP_009168842.1">
    <property type="nucleotide sequence ID" value="XM_009170578.1"/>
</dbReference>
<dbReference type="EMBL" id="KL596723">
    <property type="protein sequence ID" value="KER27414.1"/>
    <property type="molecule type" value="Genomic_DNA"/>
</dbReference>
<dbReference type="GO" id="GO:0009986">
    <property type="term" value="C:cell surface"/>
    <property type="evidence" value="ECO:0007669"/>
    <property type="project" value="TreeGrafter"/>
</dbReference>
<dbReference type="CTD" id="20327965"/>
<evidence type="ECO:0000259" key="1">
    <source>
        <dbReference type="PROSITE" id="PS50853"/>
    </source>
</evidence>
<dbReference type="PROSITE" id="PS50853">
    <property type="entry name" value="FN3"/>
    <property type="match status" value="2"/>
</dbReference>
<dbReference type="InterPro" id="IPR042447">
    <property type="entry name" value="Anosmin-1"/>
</dbReference>
<dbReference type="AlphaFoldDB" id="A0A075AF67"/>
<dbReference type="InterPro" id="IPR003961">
    <property type="entry name" value="FN3_dom"/>
</dbReference>
<dbReference type="PANTHER" id="PTHR14131:SF5">
    <property type="entry name" value="ANOSMIN-1"/>
    <property type="match status" value="1"/>
</dbReference>
<feature type="domain" description="Fibronectin type-III" evidence="1">
    <location>
        <begin position="498"/>
        <end position="609"/>
    </location>
</feature>
<dbReference type="Proteomes" id="UP000054324">
    <property type="component" value="Unassembled WGS sequence"/>
</dbReference>
<dbReference type="KEGG" id="ovi:T265_13798"/>
<dbReference type="CDD" id="cd00063">
    <property type="entry name" value="FN3"/>
    <property type="match status" value="1"/>
</dbReference>
<dbReference type="PANTHER" id="PTHR14131">
    <property type="entry name" value="ANOSMIN"/>
    <property type="match status" value="1"/>
</dbReference>
<name>A0A075AF67_OPIVI</name>
<feature type="non-terminal residue" evidence="2">
    <location>
        <position position="1"/>
    </location>
</feature>
<dbReference type="SUPFAM" id="SSF49265">
    <property type="entry name" value="Fibronectin type III"/>
    <property type="match status" value="1"/>
</dbReference>
<feature type="domain" description="Fibronectin type-III" evidence="1">
    <location>
        <begin position="383"/>
        <end position="493"/>
    </location>
</feature>
<accession>A0A075AF67</accession>
<dbReference type="SMART" id="SM00060">
    <property type="entry name" value="FN3"/>
    <property type="match status" value="3"/>
</dbReference>
<protein>
    <recommendedName>
        <fullName evidence="1">Fibronectin type-III domain-containing protein</fullName>
    </recommendedName>
</protein>
<dbReference type="OrthoDB" id="9985779at2759"/>